<evidence type="ECO:0000256" key="1">
    <source>
        <dbReference type="ARBA" id="ARBA00004141"/>
    </source>
</evidence>
<evidence type="ECO:0000256" key="3">
    <source>
        <dbReference type="ARBA" id="ARBA00022989"/>
    </source>
</evidence>
<dbReference type="AlphaFoldDB" id="A0A2S5A2T1"/>
<dbReference type="Proteomes" id="UP000236893">
    <property type="component" value="Unassembled WGS sequence"/>
</dbReference>
<sequence length="112" mass="12710">MLREDNQFLMFTHLGQLAHFVFPFGGLLVPVLLWQIKKDEILHLEEHAKEIVNFQISFTIYAIVSGILAIFFIGLGFLIIIGLITVIFPVLGAVKAANGEFYKYPLTIDFLK</sequence>
<comment type="subcellular location">
    <subcellularLocation>
        <location evidence="1">Membrane</location>
        <topology evidence="1">Multi-pass membrane protein</topology>
    </subcellularLocation>
</comment>
<feature type="transmembrane region" description="Helical" evidence="5">
    <location>
        <begin position="58"/>
        <end position="91"/>
    </location>
</feature>
<organism evidence="6 7">
    <name type="scientific">Solitalea longa</name>
    <dbReference type="NCBI Taxonomy" id="2079460"/>
    <lineage>
        <taxon>Bacteria</taxon>
        <taxon>Pseudomonadati</taxon>
        <taxon>Bacteroidota</taxon>
        <taxon>Sphingobacteriia</taxon>
        <taxon>Sphingobacteriales</taxon>
        <taxon>Sphingobacteriaceae</taxon>
        <taxon>Solitalea</taxon>
    </lineage>
</organism>
<name>A0A2S5A2T1_9SPHI</name>
<evidence type="ECO:0000256" key="4">
    <source>
        <dbReference type="ARBA" id="ARBA00023136"/>
    </source>
</evidence>
<comment type="caution">
    <text evidence="6">The sequence shown here is derived from an EMBL/GenBank/DDBJ whole genome shotgun (WGS) entry which is preliminary data.</text>
</comment>
<feature type="transmembrane region" description="Helical" evidence="5">
    <location>
        <begin position="20"/>
        <end position="37"/>
    </location>
</feature>
<dbReference type="Pfam" id="PF09685">
    <property type="entry name" value="MamF_MmsF"/>
    <property type="match status" value="1"/>
</dbReference>
<keyword evidence="4 5" id="KW-0472">Membrane</keyword>
<evidence type="ECO:0000313" key="6">
    <source>
        <dbReference type="EMBL" id="POY36597.1"/>
    </source>
</evidence>
<evidence type="ECO:0000256" key="5">
    <source>
        <dbReference type="SAM" id="Phobius"/>
    </source>
</evidence>
<dbReference type="InterPro" id="IPR019109">
    <property type="entry name" value="MamF_MmsF"/>
</dbReference>
<keyword evidence="2 5" id="KW-0812">Transmembrane</keyword>
<dbReference type="EMBL" id="PQVF01000006">
    <property type="protein sequence ID" value="POY36597.1"/>
    <property type="molecule type" value="Genomic_DNA"/>
</dbReference>
<dbReference type="OrthoDB" id="1357763at2"/>
<keyword evidence="7" id="KW-1185">Reference proteome</keyword>
<evidence type="ECO:0000256" key="2">
    <source>
        <dbReference type="ARBA" id="ARBA00022692"/>
    </source>
</evidence>
<dbReference type="RefSeq" id="WP_103788900.1">
    <property type="nucleotide sequence ID" value="NZ_PQVF01000006.1"/>
</dbReference>
<protein>
    <submittedName>
        <fullName evidence="6">DUF4870 domain-containing protein</fullName>
    </submittedName>
</protein>
<evidence type="ECO:0000313" key="7">
    <source>
        <dbReference type="Proteomes" id="UP000236893"/>
    </source>
</evidence>
<reference evidence="6 7" key="1">
    <citation type="submission" date="2018-01" db="EMBL/GenBank/DDBJ databases">
        <authorList>
            <person name="Gaut B.S."/>
            <person name="Morton B.R."/>
            <person name="Clegg M.T."/>
            <person name="Duvall M.R."/>
        </authorList>
    </citation>
    <scope>NUCLEOTIDE SEQUENCE [LARGE SCALE GENOMIC DNA]</scope>
    <source>
        <strain evidence="6 7">HR-AV</strain>
    </source>
</reference>
<proteinExistence type="predicted"/>
<gene>
    <name evidence="6" type="ORF">C3K47_09485</name>
</gene>
<keyword evidence="3 5" id="KW-1133">Transmembrane helix</keyword>
<accession>A0A2S5A2T1</accession>